<dbReference type="RefSeq" id="WP_054545711.1">
    <property type="nucleotide sequence ID" value="NZ_CAWPOP010000035.1"/>
</dbReference>
<dbReference type="EMBL" id="LIZK01000001">
    <property type="protein sequence ID" value="KPL95962.1"/>
    <property type="molecule type" value="Genomic_DNA"/>
</dbReference>
<dbReference type="AlphaFoldDB" id="A0A1A6LCF4"/>
<evidence type="ECO:0000313" key="2">
    <source>
        <dbReference type="EMBL" id="NOJ12728.1"/>
    </source>
</evidence>
<reference evidence="1 3" key="1">
    <citation type="submission" date="2015-08" db="EMBL/GenBank/DDBJ databases">
        <title>Draft Genome Sequence of Vibrio splendidus UCD-SED7.</title>
        <authorList>
            <person name="Lee R.D."/>
            <person name="Lang J.M."/>
            <person name="Coil D.A."/>
            <person name="Jospin G."/>
            <person name="Eisen J.A."/>
        </authorList>
    </citation>
    <scope>NUCLEOTIDE SEQUENCE [LARGE SCALE GENOMIC DNA]</scope>
    <source>
        <strain evidence="1 3">UCD-SED7</strain>
    </source>
</reference>
<reference evidence="2 4" key="2">
    <citation type="submission" date="2019-09" db="EMBL/GenBank/DDBJ databases">
        <title>Draft genome sequencing and comparative genomics of hatchery-associated Vibrios.</title>
        <authorList>
            <person name="Kehlet-Delgado H."/>
            <person name="Mueller R.S."/>
        </authorList>
    </citation>
    <scope>NUCLEOTIDE SEQUENCE [LARGE SCALE GENOMIC DNA]</scope>
    <source>
        <strain evidence="2 4">99-70-13A3</strain>
    </source>
</reference>
<name>A0A1A6LCF4_VIBSP</name>
<sequence>MPASRTLTLLSIVIAIVVSGVLGTQAYQYLNNPLRLNEGAWEGKGAVYIDDSRIDSNAMMLVANDGIRLSISNRYNEFNYTYDVTLELKRVDHVSTDFEIKKREVRGLEAFIENTNIDIPLGSNLIRLNAWNLNEGRIFIEVEQSAGLDVSYILDKKSGS</sequence>
<evidence type="ECO:0000313" key="1">
    <source>
        <dbReference type="EMBL" id="KPL95962.1"/>
    </source>
</evidence>
<comment type="caution">
    <text evidence="1">The sequence shown here is derived from an EMBL/GenBank/DDBJ whole genome shotgun (WGS) entry which is preliminary data.</text>
</comment>
<dbReference type="Proteomes" id="UP000519158">
    <property type="component" value="Unassembled WGS sequence"/>
</dbReference>
<evidence type="ECO:0000313" key="4">
    <source>
        <dbReference type="Proteomes" id="UP000519158"/>
    </source>
</evidence>
<dbReference type="OrthoDB" id="5879298at2"/>
<evidence type="ECO:0000313" key="3">
    <source>
        <dbReference type="Proteomes" id="UP000050463"/>
    </source>
</evidence>
<gene>
    <name evidence="1" type="ORF">AN168_01265</name>
    <name evidence="2" type="ORF">F0234_08150</name>
</gene>
<accession>A0A1A6LCF4</accession>
<dbReference type="EMBL" id="VTXL01000005">
    <property type="protein sequence ID" value="NOJ12728.1"/>
    <property type="molecule type" value="Genomic_DNA"/>
</dbReference>
<proteinExistence type="predicted"/>
<protein>
    <submittedName>
        <fullName evidence="1">Uncharacterized protein</fullName>
    </submittedName>
</protein>
<organism evidence="1 3">
    <name type="scientific">Vibrio splendidus</name>
    <dbReference type="NCBI Taxonomy" id="29497"/>
    <lineage>
        <taxon>Bacteria</taxon>
        <taxon>Pseudomonadati</taxon>
        <taxon>Pseudomonadota</taxon>
        <taxon>Gammaproteobacteria</taxon>
        <taxon>Vibrionales</taxon>
        <taxon>Vibrionaceae</taxon>
        <taxon>Vibrio</taxon>
    </lineage>
</organism>
<dbReference type="Proteomes" id="UP000050463">
    <property type="component" value="Unassembled WGS sequence"/>
</dbReference>